<dbReference type="RefSeq" id="WP_188982104.1">
    <property type="nucleotide sequence ID" value="NZ_BMPO01000002.1"/>
</dbReference>
<protein>
    <submittedName>
        <fullName evidence="1">Transposase</fullName>
    </submittedName>
</protein>
<dbReference type="InterPro" id="IPR008868">
    <property type="entry name" value="TniB"/>
</dbReference>
<dbReference type="InterPro" id="IPR027417">
    <property type="entry name" value="P-loop_NTPase"/>
</dbReference>
<sequence length="284" mass="32191">MPSEVAIKSRRERYVSASDEERIEIINRDIWITCPRHQVIIKTIQNILHLKDVEPAPCVLVCGEGGFGKTALLAHLQSEMEMLAKVKFMSLANNPGMLKFNELVLSVLGVPMHPGRSSPRNMIPADLVKYVRNNNIKALIIDEFHTSLTATRLEQEKNLSFIKALSGAPYFLSIIALGTSIAKNALSVDQQLSRRYEIFELKKWKLDDEFRNFLASWENALPLKQDSNLYRDDIARALLGRSEGVMDFVVKGIKWAAIQAVLTKEEKITPSLIELGYETRYGYQ</sequence>
<dbReference type="Pfam" id="PF05621">
    <property type="entry name" value="TniB"/>
    <property type="match status" value="1"/>
</dbReference>
<dbReference type="EMBL" id="BMPO01000002">
    <property type="protein sequence ID" value="GGJ86479.1"/>
    <property type="molecule type" value="Genomic_DNA"/>
</dbReference>
<dbReference type="AlphaFoldDB" id="A0A917PP55"/>
<gene>
    <name evidence="1" type="ORF">GCM10009304_10610</name>
</gene>
<comment type="caution">
    <text evidence="1">The sequence shown here is derived from an EMBL/GenBank/DDBJ whole genome shotgun (WGS) entry which is preliminary data.</text>
</comment>
<dbReference type="Proteomes" id="UP000635983">
    <property type="component" value="Unassembled WGS sequence"/>
</dbReference>
<reference evidence="1" key="2">
    <citation type="submission" date="2020-09" db="EMBL/GenBank/DDBJ databases">
        <authorList>
            <person name="Sun Q."/>
            <person name="Ohkuma M."/>
        </authorList>
    </citation>
    <scope>NUCLEOTIDE SEQUENCE</scope>
    <source>
        <strain evidence="1">JCM 30078</strain>
    </source>
</reference>
<keyword evidence="2" id="KW-1185">Reference proteome</keyword>
<evidence type="ECO:0000313" key="1">
    <source>
        <dbReference type="EMBL" id="GGJ86479.1"/>
    </source>
</evidence>
<dbReference type="Gene3D" id="3.40.50.300">
    <property type="entry name" value="P-loop containing nucleotide triphosphate hydrolases"/>
    <property type="match status" value="1"/>
</dbReference>
<dbReference type="SUPFAM" id="SSF52540">
    <property type="entry name" value="P-loop containing nucleoside triphosphate hydrolases"/>
    <property type="match status" value="1"/>
</dbReference>
<proteinExistence type="predicted"/>
<reference evidence="1" key="1">
    <citation type="journal article" date="2014" name="Int. J. Syst. Evol. Microbiol.">
        <title>Complete genome sequence of Corynebacterium casei LMG S-19264T (=DSM 44701T), isolated from a smear-ripened cheese.</title>
        <authorList>
            <consortium name="US DOE Joint Genome Institute (JGI-PGF)"/>
            <person name="Walter F."/>
            <person name="Albersmeier A."/>
            <person name="Kalinowski J."/>
            <person name="Ruckert C."/>
        </authorList>
    </citation>
    <scope>NUCLEOTIDE SEQUENCE</scope>
    <source>
        <strain evidence="1">JCM 30078</strain>
    </source>
</reference>
<evidence type="ECO:0000313" key="2">
    <source>
        <dbReference type="Proteomes" id="UP000635983"/>
    </source>
</evidence>
<name>A0A917PP55_9PSED</name>
<organism evidence="1 2">
    <name type="scientific">Pseudomonas matsuisoli</name>
    <dbReference type="NCBI Taxonomy" id="1515666"/>
    <lineage>
        <taxon>Bacteria</taxon>
        <taxon>Pseudomonadati</taxon>
        <taxon>Pseudomonadota</taxon>
        <taxon>Gammaproteobacteria</taxon>
        <taxon>Pseudomonadales</taxon>
        <taxon>Pseudomonadaceae</taxon>
        <taxon>Pseudomonas</taxon>
    </lineage>
</organism>
<accession>A0A917PP55</accession>